<dbReference type="PANTHER" id="PTHR23311:SF6">
    <property type="entry name" value="LEUCINE-RICH REPEAT-CONTAINING PROTEIN 36"/>
    <property type="match status" value="1"/>
</dbReference>
<evidence type="ECO:0000256" key="2">
    <source>
        <dbReference type="ARBA" id="ARBA00022737"/>
    </source>
</evidence>
<protein>
    <submittedName>
        <fullName evidence="5">Uncharacterized protein</fullName>
    </submittedName>
</protein>
<dbReference type="InterPro" id="IPR055320">
    <property type="entry name" value="CEP72-like"/>
</dbReference>
<name>A0A8T2J4J7_9PIPI</name>
<evidence type="ECO:0000313" key="5">
    <source>
        <dbReference type="EMBL" id="KAG8437326.1"/>
    </source>
</evidence>
<proteinExistence type="predicted"/>
<evidence type="ECO:0000256" key="3">
    <source>
        <dbReference type="ARBA" id="ARBA00023054"/>
    </source>
</evidence>
<dbReference type="AlphaFoldDB" id="A0A8T2J4J7"/>
<feature type="region of interest" description="Disordered" evidence="4">
    <location>
        <begin position="227"/>
        <end position="279"/>
    </location>
</feature>
<feature type="compositionally biased region" description="Polar residues" evidence="4">
    <location>
        <begin position="240"/>
        <end position="276"/>
    </location>
</feature>
<dbReference type="EMBL" id="JAACNH010000007">
    <property type="protein sequence ID" value="KAG8437326.1"/>
    <property type="molecule type" value="Genomic_DNA"/>
</dbReference>
<dbReference type="PANTHER" id="PTHR23311">
    <property type="entry name" value="HEAT SHOCK REGULATED 2"/>
    <property type="match status" value="1"/>
</dbReference>
<keyword evidence="1" id="KW-0433">Leucine-rich repeat</keyword>
<keyword evidence="6" id="KW-1185">Reference proteome</keyword>
<evidence type="ECO:0000256" key="4">
    <source>
        <dbReference type="SAM" id="MobiDB-lite"/>
    </source>
</evidence>
<organism evidence="5 6">
    <name type="scientific">Hymenochirus boettgeri</name>
    <name type="common">Congo dwarf clawed frog</name>
    <dbReference type="NCBI Taxonomy" id="247094"/>
    <lineage>
        <taxon>Eukaryota</taxon>
        <taxon>Metazoa</taxon>
        <taxon>Chordata</taxon>
        <taxon>Craniata</taxon>
        <taxon>Vertebrata</taxon>
        <taxon>Euteleostomi</taxon>
        <taxon>Amphibia</taxon>
        <taxon>Batrachia</taxon>
        <taxon>Anura</taxon>
        <taxon>Pipoidea</taxon>
        <taxon>Pipidae</taxon>
        <taxon>Pipinae</taxon>
        <taxon>Hymenochirus</taxon>
    </lineage>
</organism>
<evidence type="ECO:0000256" key="1">
    <source>
        <dbReference type="ARBA" id="ARBA00022614"/>
    </source>
</evidence>
<feature type="non-terminal residue" evidence="5">
    <location>
        <position position="1"/>
    </location>
</feature>
<keyword evidence="2" id="KW-0677">Repeat</keyword>
<reference evidence="5" key="1">
    <citation type="thesis" date="2020" institute="ProQuest LLC" country="789 East Eisenhower Parkway, Ann Arbor, MI, USA">
        <title>Comparative Genomics and Chromosome Evolution.</title>
        <authorList>
            <person name="Mudd A.B."/>
        </authorList>
    </citation>
    <scope>NUCLEOTIDE SEQUENCE</scope>
    <source>
        <strain evidence="5">Female2</strain>
        <tissue evidence="5">Blood</tissue>
    </source>
</reference>
<dbReference type="OrthoDB" id="676979at2759"/>
<evidence type="ECO:0000313" key="6">
    <source>
        <dbReference type="Proteomes" id="UP000812440"/>
    </source>
</evidence>
<feature type="non-terminal residue" evidence="5">
    <location>
        <position position="309"/>
    </location>
</feature>
<accession>A0A8T2J4J7</accession>
<dbReference type="Proteomes" id="UP000812440">
    <property type="component" value="Chromosome 4"/>
</dbReference>
<sequence>FIYIASQKKNLSVCTEFRPLPSPIRSSLRSPNKDLSGRHKEGYHVTFSEKNFSDVSSQKEMVGNPLDKSSDMSYNRITLLDNKDKLATFVSQDCRQQSLNQSSILSRPAKSENMKNERTKLLVTDNTSWCTDDPSSFYREEGKSNRERLLKASTDLFVSTHLNDSSSSLNYLSALRKGLTDAPRTYTLPSKPTLGQTYQSFTKMEKLPVPDFRDQRKAWNLDKDVSLPFGKMDEQPNGIKRSSSLNSLLPQPKLDNSYTDRYSDNLLSGNQSQEKNSPLECPDLLEQLIDLVDRYWNGSRSLLQNQRFL</sequence>
<comment type="caution">
    <text evidence="5">The sequence shown here is derived from an EMBL/GenBank/DDBJ whole genome shotgun (WGS) entry which is preliminary data.</text>
</comment>
<gene>
    <name evidence="5" type="ORF">GDO86_008143</name>
</gene>
<keyword evidence="3" id="KW-0175">Coiled coil</keyword>